<feature type="modified residue" description="4-aspartylphosphate" evidence="1">
    <location>
        <position position="62"/>
    </location>
</feature>
<organism evidence="3 4">
    <name type="scientific">Jiella pelagia</name>
    <dbReference type="NCBI Taxonomy" id="2986949"/>
    <lineage>
        <taxon>Bacteria</taxon>
        <taxon>Pseudomonadati</taxon>
        <taxon>Pseudomonadota</taxon>
        <taxon>Alphaproteobacteria</taxon>
        <taxon>Hyphomicrobiales</taxon>
        <taxon>Aurantimonadaceae</taxon>
        <taxon>Jiella</taxon>
    </lineage>
</organism>
<sequence length="121" mass="13075">MDKAAGSLKGRRVLLVEDDYFIAEEMNRTFRDMGVEVVGPVATVGEALRLIESGHLDGAVLDINLQGELAFAVADLLLERCVPFVFATGYDQSVIPARFASAIRCEKPVSPVALARALALR</sequence>
<protein>
    <submittedName>
        <fullName evidence="3">Response regulator</fullName>
    </submittedName>
</protein>
<proteinExistence type="predicted"/>
<evidence type="ECO:0000259" key="2">
    <source>
        <dbReference type="PROSITE" id="PS50110"/>
    </source>
</evidence>
<evidence type="ECO:0000256" key="1">
    <source>
        <dbReference type="PROSITE-ProRule" id="PRU00169"/>
    </source>
</evidence>
<keyword evidence="4" id="KW-1185">Reference proteome</keyword>
<gene>
    <name evidence="3" type="ORF">OH818_08550</name>
</gene>
<dbReference type="RefSeq" id="WP_268882606.1">
    <property type="nucleotide sequence ID" value="NZ_CP114029.1"/>
</dbReference>
<name>A0ABY7C348_9HYPH</name>
<accession>A0ABY7C348</accession>
<evidence type="ECO:0000313" key="3">
    <source>
        <dbReference type="EMBL" id="WAP70151.1"/>
    </source>
</evidence>
<dbReference type="Pfam" id="PF00072">
    <property type="entry name" value="Response_reg"/>
    <property type="match status" value="1"/>
</dbReference>
<dbReference type="SUPFAM" id="SSF52172">
    <property type="entry name" value="CheY-like"/>
    <property type="match status" value="1"/>
</dbReference>
<keyword evidence="1" id="KW-0597">Phosphoprotein</keyword>
<reference evidence="3" key="1">
    <citation type="submission" date="2022-12" db="EMBL/GenBank/DDBJ databases">
        <title>Jiella pelagia sp. nov., isolated from phosphonate enriched culture of Northwest Pacific surface seawater.</title>
        <authorList>
            <person name="Shin D.Y."/>
            <person name="Hwang C.Y."/>
        </authorList>
    </citation>
    <scope>NUCLEOTIDE SEQUENCE</scope>
    <source>
        <strain evidence="3">HL-NP1</strain>
    </source>
</reference>
<dbReference type="PROSITE" id="PS50110">
    <property type="entry name" value="RESPONSE_REGULATORY"/>
    <property type="match status" value="1"/>
</dbReference>
<dbReference type="Gene3D" id="3.40.50.2300">
    <property type="match status" value="1"/>
</dbReference>
<evidence type="ECO:0000313" key="4">
    <source>
        <dbReference type="Proteomes" id="UP001164020"/>
    </source>
</evidence>
<dbReference type="InterPro" id="IPR011006">
    <property type="entry name" value="CheY-like_superfamily"/>
</dbReference>
<dbReference type="Proteomes" id="UP001164020">
    <property type="component" value="Chromosome"/>
</dbReference>
<feature type="domain" description="Response regulatory" evidence="2">
    <location>
        <begin position="12"/>
        <end position="121"/>
    </location>
</feature>
<dbReference type="SMART" id="SM00448">
    <property type="entry name" value="REC"/>
    <property type="match status" value="1"/>
</dbReference>
<dbReference type="EMBL" id="CP114029">
    <property type="protein sequence ID" value="WAP70151.1"/>
    <property type="molecule type" value="Genomic_DNA"/>
</dbReference>
<dbReference type="InterPro" id="IPR001789">
    <property type="entry name" value="Sig_transdc_resp-reg_receiver"/>
</dbReference>